<name>A0A2Z6QM83_9GLOM</name>
<accession>A0A2Z6QM83</accession>
<comment type="caution">
    <text evidence="1">The sequence shown here is derived from an EMBL/GenBank/DDBJ whole genome shotgun (WGS) entry which is preliminary data.</text>
</comment>
<organism evidence="1 2">
    <name type="scientific">Rhizophagus clarus</name>
    <dbReference type="NCBI Taxonomy" id="94130"/>
    <lineage>
        <taxon>Eukaryota</taxon>
        <taxon>Fungi</taxon>
        <taxon>Fungi incertae sedis</taxon>
        <taxon>Mucoromycota</taxon>
        <taxon>Glomeromycotina</taxon>
        <taxon>Glomeromycetes</taxon>
        <taxon>Glomerales</taxon>
        <taxon>Glomeraceae</taxon>
        <taxon>Rhizophagus</taxon>
    </lineage>
</organism>
<gene>
    <name evidence="1" type="ORF">RclHR1_01830019</name>
</gene>
<protein>
    <submittedName>
        <fullName evidence="1">Uncharacterized protein</fullName>
    </submittedName>
</protein>
<sequence length="278" mass="33769">MLLWIESYLSDYKENNSKDDKKYEPWSTVNAKINYYYGISQNQETKVYILVFDDEYSDYYCEKCGNKYDIKQNKWCKPCRMKNFTNRSSGDKEIDDFIQEEQLKFGYNTVFEWIPYNEFIEIKELEKDFTAIWKNDPLCYNANNEKLIRESYKIVYLKYLYNSSDAIDGFLNMVESLLNNGRCYGISQNPNTKIYILVFDEWYSYYCCIDCGIKYEDIMTKWCKPCQINYLKDNFTNWTSGNEKIDEFIQKMQLKNNCYDDKIFEWIPFYKFIEINEK</sequence>
<proteinExistence type="predicted"/>
<reference evidence="1 2" key="1">
    <citation type="submission" date="2017-11" db="EMBL/GenBank/DDBJ databases">
        <title>The genome of Rhizophagus clarus HR1 reveals common genetic basis of auxotrophy among arbuscular mycorrhizal fungi.</title>
        <authorList>
            <person name="Kobayashi Y."/>
        </authorList>
    </citation>
    <scope>NUCLEOTIDE SEQUENCE [LARGE SCALE GENOMIC DNA]</scope>
    <source>
        <strain evidence="1 2">HR1</strain>
    </source>
</reference>
<dbReference type="EMBL" id="BEXD01000924">
    <property type="protein sequence ID" value="GBB91160.1"/>
    <property type="molecule type" value="Genomic_DNA"/>
</dbReference>
<evidence type="ECO:0000313" key="2">
    <source>
        <dbReference type="Proteomes" id="UP000247702"/>
    </source>
</evidence>
<dbReference type="Proteomes" id="UP000247702">
    <property type="component" value="Unassembled WGS sequence"/>
</dbReference>
<keyword evidence="2" id="KW-1185">Reference proteome</keyword>
<dbReference type="AlphaFoldDB" id="A0A2Z6QM83"/>
<evidence type="ECO:0000313" key="1">
    <source>
        <dbReference type="EMBL" id="GBB91160.1"/>
    </source>
</evidence>